<keyword evidence="6" id="KW-0408">Iron</keyword>
<evidence type="ECO:0000256" key="9">
    <source>
        <dbReference type="ARBA" id="ARBA00023242"/>
    </source>
</evidence>
<evidence type="ECO:0000256" key="3">
    <source>
        <dbReference type="ARBA" id="ARBA00005646"/>
    </source>
</evidence>
<dbReference type="Gene3D" id="1.10.1670.10">
    <property type="entry name" value="Helix-hairpin-Helix base-excision DNA repair enzymes (C-terminal)"/>
    <property type="match status" value="1"/>
</dbReference>
<feature type="region of interest" description="Disordered" evidence="10">
    <location>
        <begin position="426"/>
        <end position="446"/>
    </location>
</feature>
<gene>
    <name evidence="12" type="ORF">Pyn_27323</name>
</gene>
<comment type="subcellular location">
    <subcellularLocation>
        <location evidence="2">Nucleus</location>
    </subcellularLocation>
</comment>
<evidence type="ECO:0000256" key="10">
    <source>
        <dbReference type="SAM" id="MobiDB-lite"/>
    </source>
</evidence>
<keyword evidence="8" id="KW-0238">DNA-binding</keyword>
<dbReference type="EMBL" id="PJQY01000089">
    <property type="protein sequence ID" value="PQQ18981.1"/>
    <property type="molecule type" value="Genomic_DNA"/>
</dbReference>
<evidence type="ECO:0000256" key="5">
    <source>
        <dbReference type="ARBA" id="ARBA00022723"/>
    </source>
</evidence>
<evidence type="ECO:0000256" key="7">
    <source>
        <dbReference type="ARBA" id="ARBA00023014"/>
    </source>
</evidence>
<dbReference type="InterPro" id="IPR003265">
    <property type="entry name" value="HhH-GPD_domain"/>
</dbReference>
<accession>A0A314ZQ10</accession>
<dbReference type="GO" id="GO:0019104">
    <property type="term" value="F:DNA N-glycosylase activity"/>
    <property type="evidence" value="ECO:0007669"/>
    <property type="project" value="InterPro"/>
</dbReference>
<dbReference type="SUPFAM" id="SSF48150">
    <property type="entry name" value="DNA-glycosylase"/>
    <property type="match status" value="1"/>
</dbReference>
<name>A0A314ZQ10_PRUYE</name>
<feature type="region of interest" description="Disordered" evidence="10">
    <location>
        <begin position="318"/>
        <end position="342"/>
    </location>
</feature>
<evidence type="ECO:0000256" key="1">
    <source>
        <dbReference type="ARBA" id="ARBA00001966"/>
    </source>
</evidence>
<dbReference type="GO" id="GO:0005634">
    <property type="term" value="C:nucleus"/>
    <property type="evidence" value="ECO:0007669"/>
    <property type="project" value="UniProtKB-SubCell"/>
</dbReference>
<keyword evidence="5" id="KW-0479">Metal-binding</keyword>
<evidence type="ECO:0000256" key="6">
    <source>
        <dbReference type="ARBA" id="ARBA00023004"/>
    </source>
</evidence>
<organism evidence="12 13">
    <name type="scientific">Prunus yedoensis var. nudiflora</name>
    <dbReference type="NCBI Taxonomy" id="2094558"/>
    <lineage>
        <taxon>Eukaryota</taxon>
        <taxon>Viridiplantae</taxon>
        <taxon>Streptophyta</taxon>
        <taxon>Embryophyta</taxon>
        <taxon>Tracheophyta</taxon>
        <taxon>Spermatophyta</taxon>
        <taxon>Magnoliopsida</taxon>
        <taxon>eudicotyledons</taxon>
        <taxon>Gunneridae</taxon>
        <taxon>Pentapetalae</taxon>
        <taxon>rosids</taxon>
        <taxon>fabids</taxon>
        <taxon>Rosales</taxon>
        <taxon>Rosaceae</taxon>
        <taxon>Amygdaloideae</taxon>
        <taxon>Amygdaleae</taxon>
        <taxon>Prunus</taxon>
    </lineage>
</organism>
<comment type="similarity">
    <text evidence="3">Belongs to the DNA glycosylase family. DEMETER subfamily.</text>
</comment>
<proteinExistence type="inferred from homology"/>
<dbReference type="SMART" id="SM00478">
    <property type="entry name" value="ENDO3c"/>
    <property type="match status" value="1"/>
</dbReference>
<dbReference type="GO" id="GO:0046872">
    <property type="term" value="F:metal ion binding"/>
    <property type="evidence" value="ECO:0007669"/>
    <property type="project" value="UniProtKB-KW"/>
</dbReference>
<dbReference type="GO" id="GO:0141166">
    <property type="term" value="P:chromosomal 5-methylcytosine DNA demethylation pathway"/>
    <property type="evidence" value="ECO:0007669"/>
    <property type="project" value="InterPro"/>
</dbReference>
<comment type="cofactor">
    <cofactor evidence="1">
        <name>[4Fe-4S] cluster</name>
        <dbReference type="ChEBI" id="CHEBI:49883"/>
    </cofactor>
</comment>
<dbReference type="PANTHER" id="PTHR46213">
    <property type="entry name" value="TRANSCRIPTIONAL ACTIVATOR DEMETER"/>
    <property type="match status" value="1"/>
</dbReference>
<keyword evidence="13" id="KW-1185">Reference proteome</keyword>
<dbReference type="FunFam" id="1.10.1670.10:FF:000004">
    <property type="entry name" value="DNA glycosylase/AP lyase ROS1"/>
    <property type="match status" value="1"/>
</dbReference>
<evidence type="ECO:0000259" key="11">
    <source>
        <dbReference type="SMART" id="SM00478"/>
    </source>
</evidence>
<keyword evidence="4" id="KW-0004">4Fe-4S</keyword>
<dbReference type="OrthoDB" id="1183139at2759"/>
<dbReference type="GO" id="GO:0003906">
    <property type="term" value="F:DNA-(apurinic or apyrimidinic site) endonuclease activity"/>
    <property type="evidence" value="ECO:0007669"/>
    <property type="project" value="UniProtKB-ARBA"/>
</dbReference>
<keyword evidence="7" id="KW-0411">Iron-sulfur</keyword>
<dbReference type="InterPro" id="IPR003651">
    <property type="entry name" value="Endonuclease3_FeS-loop_motif"/>
</dbReference>
<dbReference type="PANTHER" id="PTHR46213:SF24">
    <property type="entry name" value="HHH-GPD DOMAIN-CONTAINING PROTEIN"/>
    <property type="match status" value="1"/>
</dbReference>
<evidence type="ECO:0000256" key="4">
    <source>
        <dbReference type="ARBA" id="ARBA00022485"/>
    </source>
</evidence>
<dbReference type="InterPro" id="IPR044811">
    <property type="entry name" value="DME/ROS1"/>
</dbReference>
<dbReference type="CDD" id="cd00056">
    <property type="entry name" value="ENDO3c"/>
    <property type="match status" value="1"/>
</dbReference>
<sequence length="678" mass="77047">MGKEGSGGIEGNHKEKEKYWEEERKVFQGRVESFIARMHLVQGDRRFSKWKGSVVDSVIGVFLTQNVSDHLSSSAFMSLAARFPPKSSNHQAHDKVVTNILVEEPEVQMKSPDDSTKWHEEISSQPIYNQMSMALNESAEIQRDSETIGMERNLVEAHSQCLEEEFVSSQDSFESSVTQGAVGIRSYSVSNSEAEDPITGCRSNKIHMSISTNQQMEKVTKFQDLYHQVQVPVAPSKSNQLHMYPHFGELEPWRFANFSEEIISSWPSTASRFNVKKDEKNKSRNEELSGSVVNSSVQQNILWTSQETPTVDPYASFRQQSTDQQNNSQPRSSNGCNQPSYYSHQCEGNQNFQLEKTSVREPVKPLNHFRERRVVACSMSQNVNELKKNSCSVVDSISVVNKQVHMENQSVDSNLQEQLYSYGQSHNEANTNISKGRKGRAGSDKKNAVDWDMLRKQAQANGRKKERNKETMDSLDYEALINANVKDISDAIKERGMNNMLAERIQEFLNRLVREHGSIDLEWLRDVPPDKAKDYLLSIRGLGLKSVECVRLLTLHHLAFPVDTNVGRIAVRLGWVPLQPLPESLQLHLLEMYPMLESIQKYLWPRLCKLDQLTLYELHYQMITFGKVFCTKSKPNCNACPMRGECRHFASAFASARLALPGPEEKSIVSSSVSVEVR</sequence>
<evidence type="ECO:0000256" key="8">
    <source>
        <dbReference type="ARBA" id="ARBA00023125"/>
    </source>
</evidence>
<dbReference type="AlphaFoldDB" id="A0A314ZQ10"/>
<dbReference type="GO" id="GO:0035514">
    <property type="term" value="F:DNA demethylase activity"/>
    <property type="evidence" value="ECO:0007669"/>
    <property type="project" value="InterPro"/>
</dbReference>
<dbReference type="GO" id="GO:0006284">
    <property type="term" value="P:base-excision repair"/>
    <property type="evidence" value="ECO:0007669"/>
    <property type="project" value="InterPro"/>
</dbReference>
<evidence type="ECO:0000313" key="13">
    <source>
        <dbReference type="Proteomes" id="UP000250321"/>
    </source>
</evidence>
<feature type="domain" description="HhH-GPD" evidence="11">
    <location>
        <begin position="458"/>
        <end position="628"/>
    </location>
</feature>
<evidence type="ECO:0000256" key="2">
    <source>
        <dbReference type="ARBA" id="ARBA00004123"/>
    </source>
</evidence>
<dbReference type="GO" id="GO:0003677">
    <property type="term" value="F:DNA binding"/>
    <property type="evidence" value="ECO:0007669"/>
    <property type="project" value="UniProtKB-KW"/>
</dbReference>
<dbReference type="Proteomes" id="UP000250321">
    <property type="component" value="Unassembled WGS sequence"/>
</dbReference>
<dbReference type="InterPro" id="IPR011257">
    <property type="entry name" value="DNA_glycosylase"/>
</dbReference>
<reference evidence="12 13" key="1">
    <citation type="submission" date="2018-02" db="EMBL/GenBank/DDBJ databases">
        <title>Draft genome of wild Prunus yedoensis var. nudiflora.</title>
        <authorList>
            <person name="Baek S."/>
            <person name="Kim J.-H."/>
            <person name="Choi K."/>
            <person name="Kim G.-B."/>
            <person name="Cho A."/>
            <person name="Jang H."/>
            <person name="Shin C.-H."/>
            <person name="Yu H.-J."/>
            <person name="Mun J.-H."/>
        </authorList>
    </citation>
    <scope>NUCLEOTIDE SEQUENCE [LARGE SCALE GENOMIC DNA]</scope>
    <source>
        <strain evidence="13">cv. Jeju island</strain>
        <tissue evidence="12">Leaf</tissue>
    </source>
</reference>
<keyword evidence="9" id="KW-0539">Nucleus</keyword>
<protein>
    <submittedName>
        <fullName evidence="12">Transcriptional activator DEMETER-like isoform X1</fullName>
    </submittedName>
</protein>
<dbReference type="GO" id="GO:0051539">
    <property type="term" value="F:4 iron, 4 sulfur cluster binding"/>
    <property type="evidence" value="ECO:0007669"/>
    <property type="project" value="UniProtKB-KW"/>
</dbReference>
<dbReference type="InterPro" id="IPR023170">
    <property type="entry name" value="HhH_base_excis_C"/>
</dbReference>
<comment type="caution">
    <text evidence="12">The sequence shown here is derived from an EMBL/GenBank/DDBJ whole genome shotgun (WGS) entry which is preliminary data.</text>
</comment>
<evidence type="ECO:0000313" key="12">
    <source>
        <dbReference type="EMBL" id="PQQ18981.1"/>
    </source>
</evidence>
<dbReference type="STRING" id="2094558.A0A314ZQ10"/>
<dbReference type="SMART" id="SM00525">
    <property type="entry name" value="FES"/>
    <property type="match status" value="1"/>
</dbReference>